<name>A0A261QXR5_9BORD</name>
<protein>
    <recommendedName>
        <fullName evidence="2">Fimbrial-type adhesion domain-containing protein</fullName>
    </recommendedName>
</protein>
<dbReference type="GO" id="GO:0009289">
    <property type="term" value="C:pilus"/>
    <property type="evidence" value="ECO:0007669"/>
    <property type="project" value="InterPro"/>
</dbReference>
<dbReference type="PANTHER" id="PTHR33420:SF3">
    <property type="entry name" value="FIMBRIAL SUBUNIT ELFA"/>
    <property type="match status" value="1"/>
</dbReference>
<keyword evidence="1" id="KW-0732">Signal</keyword>
<dbReference type="PANTHER" id="PTHR33420">
    <property type="entry name" value="FIMBRIAL SUBUNIT ELFA-RELATED"/>
    <property type="match status" value="1"/>
</dbReference>
<accession>A0A261QXR5</accession>
<dbReference type="Gene3D" id="2.60.40.1090">
    <property type="entry name" value="Fimbrial-type adhesion domain"/>
    <property type="match status" value="1"/>
</dbReference>
<reference evidence="4" key="1">
    <citation type="submission" date="2017-05" db="EMBL/GenBank/DDBJ databases">
        <title>Complete and WGS of Bordetella genogroups.</title>
        <authorList>
            <person name="Spilker T."/>
            <person name="Lipuma J."/>
        </authorList>
    </citation>
    <scope>NUCLEOTIDE SEQUENCE [LARGE SCALE GENOMIC DNA]</scope>
    <source>
        <strain evidence="4">AU18089</strain>
    </source>
</reference>
<sequence length="432" mass="46748">MWRRPGRRWCACRHRRAACGSNGARRRKNPARSPTTWATAACATRRAFRSSAPRACPNRRTDMAADKQRCRALWRGALAGLMALLACGARADGLWANCVRDASATGHIYYQYVDPATIFVPRDNQAGEVMGPWLTAANPAAWRCTPLQALREAGSVQFTVQGYPPYVRDGVMDVDGQTYGVYQTNNLRVAYIARWRFIVNGQVSDWQPLTINTAGQQTPAASFPITYNDGQPFTVGADVQIRFVRRLNEPLPAAVTIFDPMYLRHMQTDGATISVGAGTYRIAQVRPNTVTLVSGGTCTTPSVSVTLPTVPRNVFKGIGSIAATTPFNLSFNHCPAGYRSIGYSFAPTTQVLDASRGVVALAASSTAAGVGIQLARGDGTPVAFGTVYPLADYDPRRMGSYVVPLQASLYQVSPTVTSGTVRSAVTFTLDYK</sequence>
<dbReference type="InterPro" id="IPR008966">
    <property type="entry name" value="Adhesion_dom_sf"/>
</dbReference>
<dbReference type="EMBL" id="NEVK01000007">
    <property type="protein sequence ID" value="OZI17140.1"/>
    <property type="molecule type" value="Genomic_DNA"/>
</dbReference>
<dbReference type="Pfam" id="PF00419">
    <property type="entry name" value="Fimbrial"/>
    <property type="match status" value="1"/>
</dbReference>
<organism evidence="3 4">
    <name type="scientific">Bordetella genomosp. 7</name>
    <dbReference type="NCBI Taxonomy" id="1416805"/>
    <lineage>
        <taxon>Bacteria</taxon>
        <taxon>Pseudomonadati</taxon>
        <taxon>Pseudomonadota</taxon>
        <taxon>Betaproteobacteria</taxon>
        <taxon>Burkholderiales</taxon>
        <taxon>Alcaligenaceae</taxon>
        <taxon>Bordetella</taxon>
    </lineage>
</organism>
<evidence type="ECO:0000259" key="2">
    <source>
        <dbReference type="Pfam" id="PF00419"/>
    </source>
</evidence>
<gene>
    <name evidence="3" type="ORF">CAL19_14945</name>
</gene>
<proteinExistence type="predicted"/>
<evidence type="ECO:0000313" key="3">
    <source>
        <dbReference type="EMBL" id="OZI17140.1"/>
    </source>
</evidence>
<dbReference type="InterPro" id="IPR000259">
    <property type="entry name" value="Adhesion_dom_fimbrial"/>
</dbReference>
<dbReference type="InterPro" id="IPR050263">
    <property type="entry name" value="Bact_Fimbrial_Adh_Pro"/>
</dbReference>
<feature type="domain" description="Fimbrial-type adhesion" evidence="2">
    <location>
        <begin position="296"/>
        <end position="432"/>
    </location>
</feature>
<comment type="caution">
    <text evidence="3">The sequence shown here is derived from an EMBL/GenBank/DDBJ whole genome shotgun (WGS) entry which is preliminary data.</text>
</comment>
<evidence type="ECO:0000313" key="4">
    <source>
        <dbReference type="Proteomes" id="UP000216947"/>
    </source>
</evidence>
<dbReference type="InterPro" id="IPR036937">
    <property type="entry name" value="Adhesion_dom_fimbrial_sf"/>
</dbReference>
<keyword evidence="4" id="KW-1185">Reference proteome</keyword>
<dbReference type="GO" id="GO:0043709">
    <property type="term" value="P:cell adhesion involved in single-species biofilm formation"/>
    <property type="evidence" value="ECO:0007669"/>
    <property type="project" value="TreeGrafter"/>
</dbReference>
<evidence type="ECO:0000256" key="1">
    <source>
        <dbReference type="ARBA" id="ARBA00022729"/>
    </source>
</evidence>
<dbReference type="SUPFAM" id="SSF49401">
    <property type="entry name" value="Bacterial adhesins"/>
    <property type="match status" value="1"/>
</dbReference>
<dbReference type="Proteomes" id="UP000216947">
    <property type="component" value="Unassembled WGS sequence"/>
</dbReference>
<dbReference type="AlphaFoldDB" id="A0A261QXR5"/>